<evidence type="ECO:0000313" key="3">
    <source>
        <dbReference type="Proteomes" id="UP001342314"/>
    </source>
</evidence>
<proteinExistence type="predicted"/>
<organism evidence="2 3">
    <name type="scientific">Rhodotorula paludigena</name>
    <dbReference type="NCBI Taxonomy" id="86838"/>
    <lineage>
        <taxon>Eukaryota</taxon>
        <taxon>Fungi</taxon>
        <taxon>Dikarya</taxon>
        <taxon>Basidiomycota</taxon>
        <taxon>Pucciniomycotina</taxon>
        <taxon>Microbotryomycetes</taxon>
        <taxon>Sporidiobolales</taxon>
        <taxon>Sporidiobolaceae</taxon>
        <taxon>Rhodotorula</taxon>
    </lineage>
</organism>
<reference evidence="2 3" key="1">
    <citation type="submission" date="2021-12" db="EMBL/GenBank/DDBJ databases">
        <title>High titer production of polyol ester of fatty acids by Rhodotorula paludigena BS15 towards product separation-free biomass refinery.</title>
        <authorList>
            <person name="Mano J."/>
            <person name="Ono H."/>
            <person name="Tanaka T."/>
            <person name="Naito K."/>
            <person name="Sushida H."/>
            <person name="Ike M."/>
            <person name="Tokuyasu K."/>
            <person name="Kitaoka M."/>
        </authorList>
    </citation>
    <scope>NUCLEOTIDE SEQUENCE [LARGE SCALE GENOMIC DNA]</scope>
    <source>
        <strain evidence="2 3">BS15</strain>
    </source>
</reference>
<name>A0AAV5GUU2_9BASI</name>
<gene>
    <name evidence="2" type="ORF">Rhopal_006317-T1</name>
</gene>
<evidence type="ECO:0000256" key="1">
    <source>
        <dbReference type="SAM" id="MobiDB-lite"/>
    </source>
</evidence>
<comment type="caution">
    <text evidence="2">The sequence shown here is derived from an EMBL/GenBank/DDBJ whole genome shotgun (WGS) entry which is preliminary data.</text>
</comment>
<feature type="region of interest" description="Disordered" evidence="1">
    <location>
        <begin position="478"/>
        <end position="518"/>
    </location>
</feature>
<protein>
    <recommendedName>
        <fullName evidence="4">Protein kinase domain-containing protein</fullName>
    </recommendedName>
</protein>
<accession>A0AAV5GUU2</accession>
<dbReference type="AlphaFoldDB" id="A0AAV5GUU2"/>
<keyword evidence="3" id="KW-1185">Reference proteome</keyword>
<evidence type="ECO:0000313" key="2">
    <source>
        <dbReference type="EMBL" id="GJN93270.1"/>
    </source>
</evidence>
<dbReference type="EMBL" id="BQKY01000013">
    <property type="protein sequence ID" value="GJN93270.1"/>
    <property type="molecule type" value="Genomic_DNA"/>
</dbReference>
<dbReference type="Proteomes" id="UP001342314">
    <property type="component" value="Unassembled WGS sequence"/>
</dbReference>
<evidence type="ECO:0008006" key="4">
    <source>
        <dbReference type="Google" id="ProtNLM"/>
    </source>
</evidence>
<sequence length="569" mass="61810">MSHTLADVLNQLRVGDWANPTASASSAPTPVKDLIAFEAHSDLLPDGVYRDEGLATWLWDRVTRKLPSLIADKVVVDGEKPAAPTWETVRDRIFRLVVELRSAHATSTLFRAIDDALLEHIVRFDRGVQDDYVRIALAKIIVEARIFECKNILFEDTVSYFVGRLVSNPNGGYNVLLSPLLPLRPRPGQAPTLPQVITATCFAFDSDASDCDARVSAAQATTLPERPYHDAHDPFDNLISSSEDELILLNPQGHAVFPKPLPPRESTSVSSSVGSHRELSEFGSYRSRTTIETSFASLDFHSPSSPRDEPHAPFDKALLLSDAATGSASTTTPTRGGLVLQILRTHAERQTCVIFDAALAPSPSSAPTHVVKMDWITGESALEHEVAMHAALQGSAQGALAYGDLVVPLWGAFTVPSRARRPGERVVAVFEHGGSAPLAWSEVPLDSRIELVVKLAKLHQQHRLVHGDARPSNVAIASAIPRPSPHPPTDPLATPTLGTLELDDAPSSSSPPQPQARWTDLGRAVPHVDPCRGRRCAELRRVALEMGLAEDMATKRAVARAMRREGLGW</sequence>